<keyword evidence="2" id="KW-0472">Membrane</keyword>
<proteinExistence type="predicted"/>
<feature type="transmembrane region" description="Helical" evidence="2">
    <location>
        <begin position="327"/>
        <end position="347"/>
    </location>
</feature>
<keyword evidence="2" id="KW-1133">Transmembrane helix</keyword>
<protein>
    <recommendedName>
        <fullName evidence="5">Transmembrane protein</fullName>
    </recommendedName>
</protein>
<feature type="region of interest" description="Disordered" evidence="1">
    <location>
        <begin position="37"/>
        <end position="65"/>
    </location>
</feature>
<accession>A0AAQ4F420</accession>
<evidence type="ECO:0000256" key="1">
    <source>
        <dbReference type="SAM" id="MobiDB-lite"/>
    </source>
</evidence>
<gene>
    <name evidence="3" type="ORF">V5799_017009</name>
</gene>
<dbReference type="EMBL" id="JARKHS020007456">
    <property type="protein sequence ID" value="KAK8781651.1"/>
    <property type="molecule type" value="Genomic_DNA"/>
</dbReference>
<name>A0AAQ4F420_AMBAM</name>
<keyword evidence="2" id="KW-0812">Transmembrane</keyword>
<sequence length="404" mass="44035">MAHRTEGFKQRQPSWGSCYDDFEDRYFGDVSDRQYFHDFDEDDDDNICLPPRQHSSSKQPDHRATQSVATKMQEEVRILNPSSEQASEIKVLKRVASGWAELLSTVSEHPTMEQAEQDAQRSLSRLKTWNTSTLTHGMCTAGDTCSSTRTMQPPATATACASKEILAICHPQDMSEPVPLPEASITPSLTKDIVGRESKESCRISVAQTEQVGPVDAVEDKEAVPTSNNTFSTPPRVFFGKVLSALSTCREKLAAKAVLARISTIPRKFAYGAPAAIPETMLLDEEELVPCVNLLYSETVQGPSRVPAAFTKFIDVDGVVHPDRGCVLILVVGLMVTMFVVASVFTASSSFRMGALSDQTSDQAVNAEAAVNATNFGMQMHSSCVDDTATAARREADVVETSDL</sequence>
<dbReference type="AlphaFoldDB" id="A0AAQ4F420"/>
<organism evidence="3 4">
    <name type="scientific">Amblyomma americanum</name>
    <name type="common">Lone star tick</name>
    <dbReference type="NCBI Taxonomy" id="6943"/>
    <lineage>
        <taxon>Eukaryota</taxon>
        <taxon>Metazoa</taxon>
        <taxon>Ecdysozoa</taxon>
        <taxon>Arthropoda</taxon>
        <taxon>Chelicerata</taxon>
        <taxon>Arachnida</taxon>
        <taxon>Acari</taxon>
        <taxon>Parasitiformes</taxon>
        <taxon>Ixodida</taxon>
        <taxon>Ixodoidea</taxon>
        <taxon>Ixodidae</taxon>
        <taxon>Amblyomminae</taxon>
        <taxon>Amblyomma</taxon>
    </lineage>
</organism>
<evidence type="ECO:0000256" key="2">
    <source>
        <dbReference type="SAM" id="Phobius"/>
    </source>
</evidence>
<comment type="caution">
    <text evidence="3">The sequence shown here is derived from an EMBL/GenBank/DDBJ whole genome shotgun (WGS) entry which is preliminary data.</text>
</comment>
<evidence type="ECO:0008006" key="5">
    <source>
        <dbReference type="Google" id="ProtNLM"/>
    </source>
</evidence>
<reference evidence="3 4" key="1">
    <citation type="journal article" date="2023" name="Arcadia Sci">
        <title>De novo assembly of a long-read Amblyomma americanum tick genome.</title>
        <authorList>
            <person name="Chou S."/>
            <person name="Poskanzer K.E."/>
            <person name="Rollins M."/>
            <person name="Thuy-Boun P.S."/>
        </authorList>
    </citation>
    <scope>NUCLEOTIDE SEQUENCE [LARGE SCALE GENOMIC DNA]</scope>
    <source>
        <strain evidence="3">F_SG_1</strain>
        <tissue evidence="3">Salivary glands</tissue>
    </source>
</reference>
<keyword evidence="4" id="KW-1185">Reference proteome</keyword>
<evidence type="ECO:0000313" key="3">
    <source>
        <dbReference type="EMBL" id="KAK8781651.1"/>
    </source>
</evidence>
<evidence type="ECO:0000313" key="4">
    <source>
        <dbReference type="Proteomes" id="UP001321473"/>
    </source>
</evidence>
<dbReference type="Proteomes" id="UP001321473">
    <property type="component" value="Unassembled WGS sequence"/>
</dbReference>